<sequence>MPTSTTTTTAPPPSPTHSASGPTKDIFGPGPRILPLTLTVFVQRNISFLFGSSTDEFFEHAFDAFISRHANITVNGLHLSRAEFMAQILADRFAREEASVKFLGAVEVPDATVPCVENAGVVGVFYEATIYEKFKVMGGPATRILIGCVNAIVEQERDASGDLVPRHVVLLNQVVAAKGETILP</sequence>
<dbReference type="VEuPathDB" id="FungiDB:BD410DRAFT_795472"/>
<organism evidence="2 3">
    <name type="scientific">Rickenella mellea</name>
    <dbReference type="NCBI Taxonomy" id="50990"/>
    <lineage>
        <taxon>Eukaryota</taxon>
        <taxon>Fungi</taxon>
        <taxon>Dikarya</taxon>
        <taxon>Basidiomycota</taxon>
        <taxon>Agaricomycotina</taxon>
        <taxon>Agaricomycetes</taxon>
        <taxon>Hymenochaetales</taxon>
        <taxon>Rickenellaceae</taxon>
        <taxon>Rickenella</taxon>
    </lineage>
</organism>
<accession>A0A4Y7PMY3</accession>
<proteinExistence type="predicted"/>
<dbReference type="Proteomes" id="UP000294933">
    <property type="component" value="Unassembled WGS sequence"/>
</dbReference>
<name>A0A4Y7PMY3_9AGAM</name>
<dbReference type="AlphaFoldDB" id="A0A4Y7PMY3"/>
<feature type="region of interest" description="Disordered" evidence="1">
    <location>
        <begin position="1"/>
        <end position="24"/>
    </location>
</feature>
<dbReference type="OrthoDB" id="3188871at2759"/>
<evidence type="ECO:0000313" key="3">
    <source>
        <dbReference type="Proteomes" id="UP000294933"/>
    </source>
</evidence>
<dbReference type="EMBL" id="ML170245">
    <property type="protein sequence ID" value="TDL16351.1"/>
    <property type="molecule type" value="Genomic_DNA"/>
</dbReference>
<evidence type="ECO:0000256" key="1">
    <source>
        <dbReference type="SAM" id="MobiDB-lite"/>
    </source>
</evidence>
<keyword evidence="3" id="KW-1185">Reference proteome</keyword>
<evidence type="ECO:0000313" key="2">
    <source>
        <dbReference type="EMBL" id="TDL16351.1"/>
    </source>
</evidence>
<reference evidence="2 3" key="1">
    <citation type="submission" date="2018-06" db="EMBL/GenBank/DDBJ databases">
        <title>A transcriptomic atlas of mushroom development highlights an independent origin of complex multicellularity.</title>
        <authorList>
            <consortium name="DOE Joint Genome Institute"/>
            <person name="Krizsan K."/>
            <person name="Almasi E."/>
            <person name="Merenyi Z."/>
            <person name="Sahu N."/>
            <person name="Viragh M."/>
            <person name="Koszo T."/>
            <person name="Mondo S."/>
            <person name="Kiss B."/>
            <person name="Balint B."/>
            <person name="Kues U."/>
            <person name="Barry K."/>
            <person name="Hegedus J.C."/>
            <person name="Henrissat B."/>
            <person name="Johnson J."/>
            <person name="Lipzen A."/>
            <person name="Ohm R."/>
            <person name="Nagy I."/>
            <person name="Pangilinan J."/>
            <person name="Yan J."/>
            <person name="Xiong Y."/>
            <person name="Grigoriev I.V."/>
            <person name="Hibbett D.S."/>
            <person name="Nagy L.G."/>
        </authorList>
    </citation>
    <scope>NUCLEOTIDE SEQUENCE [LARGE SCALE GENOMIC DNA]</scope>
    <source>
        <strain evidence="2 3">SZMC22713</strain>
    </source>
</reference>
<protein>
    <submittedName>
        <fullName evidence="2">Uncharacterized protein</fullName>
    </submittedName>
</protein>
<gene>
    <name evidence="2" type="ORF">BD410DRAFT_795472</name>
</gene>